<evidence type="ECO:0000313" key="11">
    <source>
        <dbReference type="Proteomes" id="UP000295304"/>
    </source>
</evidence>
<evidence type="ECO:0000256" key="2">
    <source>
        <dbReference type="ARBA" id="ARBA00022527"/>
    </source>
</evidence>
<dbReference type="GO" id="GO:0004674">
    <property type="term" value="F:protein serine/threonine kinase activity"/>
    <property type="evidence" value="ECO:0007669"/>
    <property type="project" value="UniProtKB-KW"/>
</dbReference>
<evidence type="ECO:0000256" key="5">
    <source>
        <dbReference type="ARBA" id="ARBA00022777"/>
    </source>
</evidence>
<keyword evidence="8" id="KW-0472">Membrane</keyword>
<dbReference type="RefSeq" id="WP_132938969.1">
    <property type="nucleotide sequence ID" value="NZ_CP119676.1"/>
</dbReference>
<feature type="compositionally biased region" description="Polar residues" evidence="7">
    <location>
        <begin position="9"/>
        <end position="33"/>
    </location>
</feature>
<dbReference type="Proteomes" id="UP000295304">
    <property type="component" value="Unassembled WGS sequence"/>
</dbReference>
<evidence type="ECO:0000313" key="10">
    <source>
        <dbReference type="EMBL" id="TCS62514.1"/>
    </source>
</evidence>
<feature type="compositionally biased region" description="Polar residues" evidence="7">
    <location>
        <begin position="53"/>
        <end position="69"/>
    </location>
</feature>
<feature type="domain" description="Protein kinase" evidence="9">
    <location>
        <begin position="49"/>
        <end position="344"/>
    </location>
</feature>
<dbReference type="AlphaFoldDB" id="A0A4R3JAE0"/>
<dbReference type="InterPro" id="IPR011009">
    <property type="entry name" value="Kinase-like_dom_sf"/>
</dbReference>
<dbReference type="InterPro" id="IPR000719">
    <property type="entry name" value="Prot_kinase_dom"/>
</dbReference>
<evidence type="ECO:0000256" key="3">
    <source>
        <dbReference type="ARBA" id="ARBA00022679"/>
    </source>
</evidence>
<keyword evidence="11" id="KW-1185">Reference proteome</keyword>
<dbReference type="PANTHER" id="PTHR24343">
    <property type="entry name" value="SERINE/THREONINE KINASE"/>
    <property type="match status" value="1"/>
</dbReference>
<dbReference type="EMBL" id="SLZW01000005">
    <property type="protein sequence ID" value="TCS62514.1"/>
    <property type="molecule type" value="Genomic_DNA"/>
</dbReference>
<dbReference type="Gene3D" id="1.10.510.10">
    <property type="entry name" value="Transferase(Phosphotransferase) domain 1"/>
    <property type="match status" value="1"/>
</dbReference>
<protein>
    <recommendedName>
        <fullName evidence="1">non-specific serine/threonine protein kinase</fullName>
        <ecNumber evidence="1">2.7.11.1</ecNumber>
    </recommendedName>
</protein>
<comment type="caution">
    <text evidence="10">The sequence shown here is derived from an EMBL/GenBank/DDBJ whole genome shotgun (WGS) entry which is preliminary data.</text>
</comment>
<dbReference type="GO" id="GO:0005524">
    <property type="term" value="F:ATP binding"/>
    <property type="evidence" value="ECO:0007669"/>
    <property type="project" value="UniProtKB-KW"/>
</dbReference>
<keyword evidence="2" id="KW-0723">Serine/threonine-protein kinase</keyword>
<evidence type="ECO:0000256" key="6">
    <source>
        <dbReference type="ARBA" id="ARBA00022840"/>
    </source>
</evidence>
<dbReference type="PANTHER" id="PTHR24343:SF558">
    <property type="entry name" value="PROTEIN KINASE DOMAIN-CONTAINING PROTEIN"/>
    <property type="match status" value="1"/>
</dbReference>
<feature type="transmembrane region" description="Helical" evidence="8">
    <location>
        <begin position="717"/>
        <end position="736"/>
    </location>
</feature>
<keyword evidence="8" id="KW-1133">Transmembrane helix</keyword>
<accession>A0A4R3JAE0</accession>
<proteinExistence type="predicted"/>
<name>A0A4R3JAE0_9PROT</name>
<keyword evidence="8" id="KW-0812">Transmembrane</keyword>
<reference evidence="10 11" key="1">
    <citation type="submission" date="2019-03" db="EMBL/GenBank/DDBJ databases">
        <title>Genomic Encyclopedia of Type Strains, Phase IV (KMG-IV): sequencing the most valuable type-strain genomes for metagenomic binning, comparative biology and taxonomic classification.</title>
        <authorList>
            <person name="Goeker M."/>
        </authorList>
    </citation>
    <scope>NUCLEOTIDE SEQUENCE [LARGE SCALE GENOMIC DNA]</scope>
    <source>
        <strain evidence="10 11">DSM 101688</strain>
    </source>
</reference>
<keyword evidence="4" id="KW-0547">Nucleotide-binding</keyword>
<evidence type="ECO:0000256" key="7">
    <source>
        <dbReference type="SAM" id="MobiDB-lite"/>
    </source>
</evidence>
<dbReference type="EC" id="2.7.11.1" evidence="1"/>
<evidence type="ECO:0000256" key="4">
    <source>
        <dbReference type="ARBA" id="ARBA00022741"/>
    </source>
</evidence>
<evidence type="ECO:0000256" key="8">
    <source>
        <dbReference type="SAM" id="Phobius"/>
    </source>
</evidence>
<keyword evidence="3" id="KW-0808">Transferase</keyword>
<keyword evidence="5 10" id="KW-0418">Kinase</keyword>
<dbReference type="OrthoDB" id="7166208at2"/>
<feature type="region of interest" description="Disordered" evidence="7">
    <location>
        <begin position="1"/>
        <end position="72"/>
    </location>
</feature>
<keyword evidence="6" id="KW-0067">ATP-binding</keyword>
<evidence type="ECO:0000259" key="9">
    <source>
        <dbReference type="PROSITE" id="PS50011"/>
    </source>
</evidence>
<gene>
    <name evidence="10" type="ORF">EDD55_10559</name>
</gene>
<dbReference type="Pfam" id="PF00069">
    <property type="entry name" value="Pkinase"/>
    <property type="match status" value="1"/>
</dbReference>
<organism evidence="10 11">
    <name type="scientific">Varunaivibrio sulfuroxidans</name>
    <dbReference type="NCBI Taxonomy" id="1773489"/>
    <lineage>
        <taxon>Bacteria</taxon>
        <taxon>Pseudomonadati</taxon>
        <taxon>Pseudomonadota</taxon>
        <taxon>Alphaproteobacteria</taxon>
        <taxon>Rhodospirillales</taxon>
        <taxon>Magnetovibrionaceae</taxon>
        <taxon>Varunaivibrio</taxon>
    </lineage>
</organism>
<sequence length="739" mass="81303">MAIAPQKQAPPSSGAPTLEVSSASEETQGTLSGAPTAEDLAQALAGVWESDAPDTSQGSKAETAANQTAEAPRATGLAPCALKDRYNLFPGMALHDFDTPSAKAYHAEDNRNPERNLYVLICNPALPIRQRELKAVTGSALRGLITVIDHGPVEWPLFEQRAMAIVYERPMGGRFLDASSKRKIKINEYEIPRKIIAPLLASLNDLAELGVTHRNIRLENLYFLDKERHQLVLGDFVSAPPGYHQPAVYEPVTRAMAMPSGRGSGNLGIDIYTLGVLLVFLLVGRNPMGKMTDEEMITSKCENGSYAALCGRERIPMTILEPLRGMLSDDPDERWDLNAIELWLNGQKKTPIQRRPVPKPKTRINFMGKDHKTTRTLAFSMGRHVSEAAQLIKDGKLEVWLRQSLDMGDRADAVTAAIAHAKVNDGRFEGSDDYFVCKVCAMIDPNAPLLYKGLSFLPEGFGYVLGVSVLFEENIQAASEVLHHNIAAFWFASQTHFPSETLGMNKSFQSLMSLIKINEMGFGIERCLYELLPGLPCQSPLIKTAYVTEIEGLLPALDDVANNTETQTKPIDRHIAAFIAARFKHDISPHLKALSDPKEETATIGMLSLLALVQWRLKIPTLFGLSSWIGGQLGAAIATYHSRATRRKIEQAIPSLVRKGSLPELFDLIDNIDKRRSDIEGFEEAKSAFFAAEKEILSLIGDDENGTQKAQQSGEHFTAMFAIIVCLIASSIILMVKMM</sequence>
<evidence type="ECO:0000256" key="1">
    <source>
        <dbReference type="ARBA" id="ARBA00012513"/>
    </source>
</evidence>
<dbReference type="SUPFAM" id="SSF56112">
    <property type="entry name" value="Protein kinase-like (PK-like)"/>
    <property type="match status" value="1"/>
</dbReference>
<dbReference type="PROSITE" id="PS50011">
    <property type="entry name" value="PROTEIN_KINASE_DOM"/>
    <property type="match status" value="1"/>
</dbReference>
<dbReference type="SMART" id="SM00220">
    <property type="entry name" value="S_TKc"/>
    <property type="match status" value="1"/>
</dbReference>